<dbReference type="Gene3D" id="2.60.40.10">
    <property type="entry name" value="Immunoglobulins"/>
    <property type="match status" value="1"/>
</dbReference>
<dbReference type="InterPro" id="IPR013783">
    <property type="entry name" value="Ig-like_fold"/>
</dbReference>
<dbReference type="PANTHER" id="PTHR43591">
    <property type="entry name" value="METHYLTRANSFERASE"/>
    <property type="match status" value="1"/>
</dbReference>
<dbReference type="InterPro" id="IPR013216">
    <property type="entry name" value="Methyltransf_11"/>
</dbReference>
<feature type="domain" description="Methyltransferase type 11" evidence="2">
    <location>
        <begin position="172"/>
        <end position="272"/>
    </location>
</feature>
<protein>
    <submittedName>
        <fullName evidence="4">Uncharacterized protein DUF4214</fullName>
    </submittedName>
</protein>
<feature type="domain" description="DUF4214" evidence="3">
    <location>
        <begin position="17"/>
        <end position="63"/>
    </location>
</feature>
<sequence>MSTSGANTPDPDPTTAVRQAYRLILGRTADAEGEAHYVDKLRTGELTTQDVCAALAGSDEFAGRLAARTGRDGTGAAARSAKPADPDADAETDPDADAAADTDAELIDPAQLIERTSVEELAATAEAYFASLDEPELLLTKPFKDAGEAAELLVTFGQALRGLQPAVGMTVLDFGAGTCWTSRWLTQLGCRVIATDVSPSALELGRELYARAPVLGSRPEPEFLVFDGHHIDLPDASVDRVLSYDALHHVPNPDEVIAEFARVLRPGGIAAFSEPGETHSRQPQSQYEMRHFGVLENDIVIEEVWRTAQRCGFAELRLCLLDSAPQWVDLPTFRDVLDGVDDPAGPTGFPERTRAAIGDRRMFTLRRAGSEPPDSRMADGLTADLTFEELRIDHHATGTTIRGTCRAANTGTRTWLPSDAEYGPVHLGARIRTSDGAVSDRLAHSGGRIPLPGRGVAPGEEVTIPVRLEVPTQVDDVAAIEFDLVSELVCWFSVNGSHPVTVPLT</sequence>
<dbReference type="InterPro" id="IPR029063">
    <property type="entry name" value="SAM-dependent_MTases_sf"/>
</dbReference>
<evidence type="ECO:0000313" key="4">
    <source>
        <dbReference type="EMBL" id="TWH18519.1"/>
    </source>
</evidence>
<dbReference type="EMBL" id="VLJV01000001">
    <property type="protein sequence ID" value="TWH18519.1"/>
    <property type="molecule type" value="Genomic_DNA"/>
</dbReference>
<evidence type="ECO:0000259" key="2">
    <source>
        <dbReference type="Pfam" id="PF08241"/>
    </source>
</evidence>
<proteinExistence type="predicted"/>
<dbReference type="GO" id="GO:0008757">
    <property type="term" value="F:S-adenosylmethionine-dependent methyltransferase activity"/>
    <property type="evidence" value="ECO:0007669"/>
    <property type="project" value="InterPro"/>
</dbReference>
<organism evidence="4 5">
    <name type="scientific">Prauserella rugosa</name>
    <dbReference type="NCBI Taxonomy" id="43354"/>
    <lineage>
        <taxon>Bacteria</taxon>
        <taxon>Bacillati</taxon>
        <taxon>Actinomycetota</taxon>
        <taxon>Actinomycetes</taxon>
        <taxon>Pseudonocardiales</taxon>
        <taxon>Pseudonocardiaceae</taxon>
        <taxon>Prauserella</taxon>
    </lineage>
</organism>
<evidence type="ECO:0000259" key="3">
    <source>
        <dbReference type="Pfam" id="PF13946"/>
    </source>
</evidence>
<feature type="compositionally biased region" description="Acidic residues" evidence="1">
    <location>
        <begin position="86"/>
        <end position="99"/>
    </location>
</feature>
<keyword evidence="5" id="KW-1185">Reference proteome</keyword>
<dbReference type="GO" id="GO:0005975">
    <property type="term" value="P:carbohydrate metabolic process"/>
    <property type="evidence" value="ECO:0007669"/>
    <property type="project" value="UniProtKB-ARBA"/>
</dbReference>
<dbReference type="Pfam" id="PF13946">
    <property type="entry name" value="DUF4214"/>
    <property type="match status" value="1"/>
</dbReference>
<dbReference type="Proteomes" id="UP000317303">
    <property type="component" value="Unassembled WGS sequence"/>
</dbReference>
<accession>A0A660CAG3</accession>
<dbReference type="OrthoDB" id="4577859at2"/>
<dbReference type="CDD" id="cd02440">
    <property type="entry name" value="AdoMet_MTases"/>
    <property type="match status" value="1"/>
</dbReference>
<dbReference type="SUPFAM" id="SSF53335">
    <property type="entry name" value="S-adenosyl-L-methionine-dependent methyltransferases"/>
    <property type="match status" value="1"/>
</dbReference>
<dbReference type="AlphaFoldDB" id="A0A660CAG3"/>
<evidence type="ECO:0000256" key="1">
    <source>
        <dbReference type="SAM" id="MobiDB-lite"/>
    </source>
</evidence>
<evidence type="ECO:0000313" key="5">
    <source>
        <dbReference type="Proteomes" id="UP000317303"/>
    </source>
</evidence>
<name>A0A660CAG3_9PSEU</name>
<dbReference type="Gene3D" id="3.40.50.150">
    <property type="entry name" value="Vaccinia Virus protein VP39"/>
    <property type="match status" value="1"/>
</dbReference>
<dbReference type="Pfam" id="PF08241">
    <property type="entry name" value="Methyltransf_11"/>
    <property type="match status" value="1"/>
</dbReference>
<feature type="region of interest" description="Disordered" evidence="1">
    <location>
        <begin position="70"/>
        <end position="99"/>
    </location>
</feature>
<dbReference type="RefSeq" id="WP_051757842.1">
    <property type="nucleotide sequence ID" value="NZ_JOIJ01000008.1"/>
</dbReference>
<reference evidence="4 5" key="1">
    <citation type="submission" date="2019-07" db="EMBL/GenBank/DDBJ databases">
        <title>R&amp;d 2014.</title>
        <authorList>
            <person name="Klenk H.-P."/>
        </authorList>
    </citation>
    <scope>NUCLEOTIDE SEQUENCE [LARGE SCALE GENOMIC DNA]</scope>
    <source>
        <strain evidence="4 5">DSM 43194</strain>
    </source>
</reference>
<dbReference type="Gene3D" id="1.10.3130.20">
    <property type="entry name" value="Phycobilisome linker domain"/>
    <property type="match status" value="1"/>
</dbReference>
<feature type="compositionally biased region" description="Low complexity" evidence="1">
    <location>
        <begin position="70"/>
        <end position="83"/>
    </location>
</feature>
<dbReference type="InterPro" id="IPR025282">
    <property type="entry name" value="DUF4214"/>
</dbReference>
<comment type="caution">
    <text evidence="4">The sequence shown here is derived from an EMBL/GenBank/DDBJ whole genome shotgun (WGS) entry which is preliminary data.</text>
</comment>
<dbReference type="InterPro" id="IPR038255">
    <property type="entry name" value="PBS_linker_sf"/>
</dbReference>
<gene>
    <name evidence="4" type="ORF">JD82_00337</name>
</gene>